<sequence>MCISLCSAQFRPLRRICPPSDRSVADELARVVERSLRLPGWPPGPVPRGALAALSARVHEEAPKISNRLPATRHLSVGKICPQRARFAAAGHGLGSGCGCGLQCWKPQSAIKAAEYGDSAVGTGKAFVPDSLIWARMTEAKKLLHSRVPFPLKIELKKASCLTTPPPFGTIMMLRCRVPQSCYKVMRLLEASGAASGFPQRRWEIWHF</sequence>
<gene>
    <name evidence="1" type="ORF">GGX14DRAFT_407682</name>
</gene>
<dbReference type="EMBL" id="JARJCW010000142">
    <property type="protein sequence ID" value="KAJ7190818.1"/>
    <property type="molecule type" value="Genomic_DNA"/>
</dbReference>
<evidence type="ECO:0000313" key="2">
    <source>
        <dbReference type="Proteomes" id="UP001219525"/>
    </source>
</evidence>
<evidence type="ECO:0000313" key="1">
    <source>
        <dbReference type="EMBL" id="KAJ7190818.1"/>
    </source>
</evidence>
<dbReference type="AlphaFoldDB" id="A0AAD6UQS3"/>
<keyword evidence="2" id="KW-1185">Reference proteome</keyword>
<organism evidence="1 2">
    <name type="scientific">Mycena pura</name>
    <dbReference type="NCBI Taxonomy" id="153505"/>
    <lineage>
        <taxon>Eukaryota</taxon>
        <taxon>Fungi</taxon>
        <taxon>Dikarya</taxon>
        <taxon>Basidiomycota</taxon>
        <taxon>Agaricomycotina</taxon>
        <taxon>Agaricomycetes</taxon>
        <taxon>Agaricomycetidae</taxon>
        <taxon>Agaricales</taxon>
        <taxon>Marasmiineae</taxon>
        <taxon>Mycenaceae</taxon>
        <taxon>Mycena</taxon>
    </lineage>
</organism>
<proteinExistence type="predicted"/>
<protein>
    <submittedName>
        <fullName evidence="1">Uncharacterized protein</fullName>
    </submittedName>
</protein>
<comment type="caution">
    <text evidence="1">The sequence shown here is derived from an EMBL/GenBank/DDBJ whole genome shotgun (WGS) entry which is preliminary data.</text>
</comment>
<reference evidence="1" key="1">
    <citation type="submission" date="2023-03" db="EMBL/GenBank/DDBJ databases">
        <title>Massive genome expansion in bonnet fungi (Mycena s.s.) driven by repeated elements and novel gene families across ecological guilds.</title>
        <authorList>
            <consortium name="Lawrence Berkeley National Laboratory"/>
            <person name="Harder C.B."/>
            <person name="Miyauchi S."/>
            <person name="Viragh M."/>
            <person name="Kuo A."/>
            <person name="Thoen E."/>
            <person name="Andreopoulos B."/>
            <person name="Lu D."/>
            <person name="Skrede I."/>
            <person name="Drula E."/>
            <person name="Henrissat B."/>
            <person name="Morin E."/>
            <person name="Kohler A."/>
            <person name="Barry K."/>
            <person name="LaButti K."/>
            <person name="Morin E."/>
            <person name="Salamov A."/>
            <person name="Lipzen A."/>
            <person name="Mereny Z."/>
            <person name="Hegedus B."/>
            <person name="Baldrian P."/>
            <person name="Stursova M."/>
            <person name="Weitz H."/>
            <person name="Taylor A."/>
            <person name="Grigoriev I.V."/>
            <person name="Nagy L.G."/>
            <person name="Martin F."/>
            <person name="Kauserud H."/>
        </authorList>
    </citation>
    <scope>NUCLEOTIDE SEQUENCE</scope>
    <source>
        <strain evidence="1">9144</strain>
    </source>
</reference>
<dbReference type="Proteomes" id="UP001219525">
    <property type="component" value="Unassembled WGS sequence"/>
</dbReference>
<name>A0AAD6UQS3_9AGAR</name>
<accession>A0AAD6UQS3</accession>